<gene>
    <name evidence="1" type="ORF">MVEN_01129200</name>
</gene>
<evidence type="ECO:0000313" key="2">
    <source>
        <dbReference type="Proteomes" id="UP000620124"/>
    </source>
</evidence>
<keyword evidence="2" id="KW-1185">Reference proteome</keyword>
<proteinExistence type="predicted"/>
<dbReference type="EMBL" id="JACAZI010000008">
    <property type="protein sequence ID" value="KAF7354402.1"/>
    <property type="molecule type" value="Genomic_DNA"/>
</dbReference>
<protein>
    <recommendedName>
        <fullName evidence="3">F-box domain-containing protein</fullName>
    </recommendedName>
</protein>
<dbReference type="InterPro" id="IPR036047">
    <property type="entry name" value="F-box-like_dom_sf"/>
</dbReference>
<evidence type="ECO:0008006" key="3">
    <source>
        <dbReference type="Google" id="ProtNLM"/>
    </source>
</evidence>
<organism evidence="1 2">
    <name type="scientific">Mycena venus</name>
    <dbReference type="NCBI Taxonomy" id="2733690"/>
    <lineage>
        <taxon>Eukaryota</taxon>
        <taxon>Fungi</taxon>
        <taxon>Dikarya</taxon>
        <taxon>Basidiomycota</taxon>
        <taxon>Agaricomycotina</taxon>
        <taxon>Agaricomycetes</taxon>
        <taxon>Agaricomycetidae</taxon>
        <taxon>Agaricales</taxon>
        <taxon>Marasmiineae</taxon>
        <taxon>Mycenaceae</taxon>
        <taxon>Mycena</taxon>
    </lineage>
</organism>
<dbReference type="Proteomes" id="UP000620124">
    <property type="component" value="Unassembled WGS sequence"/>
</dbReference>
<dbReference type="AlphaFoldDB" id="A0A8H7D006"/>
<dbReference type="OrthoDB" id="2992120at2759"/>
<dbReference type="SUPFAM" id="SSF69322">
    <property type="entry name" value="Tricorn protease domain 2"/>
    <property type="match status" value="1"/>
</dbReference>
<sequence>MLDRLATDLVLYVLALTDVYTILSLSRVNKFFHSITLAKQLWIPIVRDLVMRGLSDFPVDEDLSAHSAEALVEAVKRAVAGPHTWFPQSQSGPTIYREVKLEYAVPGGDTSSSARWLPGGRHILFQDSVRVGNIERTWLRCWEIDAAQRREVWDITCIGTLQAAAFDFRTGSKLIVSLVLNDGHGFSSIHLLEVNLSTGASSYLFQLGPTIIWPWRMRISDDYMAWQGAAGDSIIVLINWLSGEFIAFESTEKRATFELFPAHILLAYPTSRASTPCSLHLYSIASLDHLWRPVSEFNFDDHNICSSLKGVPSVVLNVAGNNKTSPCTISVEVIGCPPPRGGDFDPAAMLQMIGQQTGTKRYLAIILDSPQGRTPHHSFHNQPWYPSCVTQQIVHSRLMTHIGHPPFGTLTRFAGMAIDDTVRLHEAETSGVVTLSVPDLDVADDVEVSNTGAIMVHSDSGIRLFYYL</sequence>
<dbReference type="SUPFAM" id="SSF81383">
    <property type="entry name" value="F-box domain"/>
    <property type="match status" value="1"/>
</dbReference>
<name>A0A8H7D006_9AGAR</name>
<evidence type="ECO:0000313" key="1">
    <source>
        <dbReference type="EMBL" id="KAF7354402.1"/>
    </source>
</evidence>
<reference evidence="1" key="1">
    <citation type="submission" date="2020-05" db="EMBL/GenBank/DDBJ databases">
        <title>Mycena genomes resolve the evolution of fungal bioluminescence.</title>
        <authorList>
            <person name="Tsai I.J."/>
        </authorList>
    </citation>
    <scope>NUCLEOTIDE SEQUENCE</scope>
    <source>
        <strain evidence="1">CCC161011</strain>
    </source>
</reference>
<accession>A0A8H7D006</accession>
<comment type="caution">
    <text evidence="1">The sequence shown here is derived from an EMBL/GenBank/DDBJ whole genome shotgun (WGS) entry which is preliminary data.</text>
</comment>